<feature type="transmembrane region" description="Helical" evidence="9">
    <location>
        <begin position="60"/>
        <end position="82"/>
    </location>
</feature>
<dbReference type="AlphaFoldDB" id="A0A249LFT7"/>
<keyword evidence="3" id="KW-1003">Cell membrane</keyword>
<dbReference type="InterPro" id="IPR001851">
    <property type="entry name" value="ABC_transp_permease"/>
</dbReference>
<evidence type="ECO:0000256" key="9">
    <source>
        <dbReference type="SAM" id="Phobius"/>
    </source>
</evidence>
<feature type="transmembrane region" description="Helical" evidence="9">
    <location>
        <begin position="94"/>
        <end position="117"/>
    </location>
</feature>
<evidence type="ECO:0000256" key="3">
    <source>
        <dbReference type="ARBA" id="ARBA00022475"/>
    </source>
</evidence>
<dbReference type="Proteomes" id="UP000217221">
    <property type="component" value="Chromosome"/>
</dbReference>
<reference evidence="10 11" key="1">
    <citation type="submission" date="2016-07" db="EMBL/GenBank/DDBJ databases">
        <title>High microdiversification within the ubiquitous acI lineage of Actinobacteria.</title>
        <authorList>
            <person name="Neuenschwander S.M."/>
            <person name="Salcher M."/>
            <person name="Ghai R."/>
            <person name="Pernthaler J."/>
        </authorList>
    </citation>
    <scope>NUCLEOTIDE SEQUENCE [LARGE SCALE GENOMIC DNA]</scope>
    <source>
        <strain evidence="10">MMS-VB-114</strain>
    </source>
</reference>
<sequence length="287" mass="30684">MTQFIFTFLNGLTLAGLYFLVASGLTLIFGLMRVINLAHGAFYLLAGYVSWTVADKTDNWFYGAVAGALTLGVFGTLVYVLLLRKFQYEELRVALITLGVSLVLAQAMLAIFGGDYYQTNIPESVSFSVPVPGLGLSYPFFRIFVLMLAILVAIGLWVFISKTRYGAIIRAGVDDTTMVSALGINVKAVFIWIFFLGSLLVGFAGSVGGTTNSFGMGTDGDYLLFSLQVVIIGGLGSIGGVAIGSFLVGVIGQFATGYFPTFAGIITFAMLILILAFRPQGILGKKQ</sequence>
<evidence type="ECO:0000256" key="4">
    <source>
        <dbReference type="ARBA" id="ARBA00022692"/>
    </source>
</evidence>
<evidence type="ECO:0000256" key="5">
    <source>
        <dbReference type="ARBA" id="ARBA00022970"/>
    </source>
</evidence>
<feature type="transmembrane region" description="Helical" evidence="9">
    <location>
        <begin position="137"/>
        <end position="160"/>
    </location>
</feature>
<dbReference type="InterPro" id="IPR052157">
    <property type="entry name" value="BCAA_transport_permease"/>
</dbReference>
<dbReference type="PANTHER" id="PTHR11795:SF442">
    <property type="entry name" value="ABC TRANSPORTER ATP-BINDING PROTEIN"/>
    <property type="match status" value="1"/>
</dbReference>
<protein>
    <submittedName>
        <fullName evidence="10">Branched-chain amino acid transport system permease protein</fullName>
    </submittedName>
</protein>
<keyword evidence="5" id="KW-0029">Amino-acid transport</keyword>
<dbReference type="EMBL" id="CP016782">
    <property type="protein sequence ID" value="ASY27978.1"/>
    <property type="molecule type" value="Genomic_DNA"/>
</dbReference>
<feature type="transmembrane region" description="Helical" evidence="9">
    <location>
        <begin position="222"/>
        <end position="251"/>
    </location>
</feature>
<feature type="transmembrane region" description="Helical" evidence="9">
    <location>
        <begin position="257"/>
        <end position="277"/>
    </location>
</feature>
<keyword evidence="2" id="KW-0813">Transport</keyword>
<dbReference type="RefSeq" id="WP_095698281.1">
    <property type="nucleotide sequence ID" value="NZ_CP016782.1"/>
</dbReference>
<evidence type="ECO:0000313" key="11">
    <source>
        <dbReference type="Proteomes" id="UP000217221"/>
    </source>
</evidence>
<evidence type="ECO:0000256" key="8">
    <source>
        <dbReference type="ARBA" id="ARBA00037998"/>
    </source>
</evidence>
<keyword evidence="6 9" id="KW-1133">Transmembrane helix</keyword>
<evidence type="ECO:0000256" key="1">
    <source>
        <dbReference type="ARBA" id="ARBA00004651"/>
    </source>
</evidence>
<keyword evidence="4 9" id="KW-0812">Transmembrane</keyword>
<dbReference type="GO" id="GO:0022857">
    <property type="term" value="F:transmembrane transporter activity"/>
    <property type="evidence" value="ECO:0007669"/>
    <property type="project" value="InterPro"/>
</dbReference>
<dbReference type="PANTHER" id="PTHR11795">
    <property type="entry name" value="BRANCHED-CHAIN AMINO ACID TRANSPORT SYSTEM PERMEASE PROTEIN LIVH"/>
    <property type="match status" value="1"/>
</dbReference>
<dbReference type="OrthoDB" id="9807115at2"/>
<dbReference type="GO" id="GO:0005886">
    <property type="term" value="C:plasma membrane"/>
    <property type="evidence" value="ECO:0007669"/>
    <property type="project" value="UniProtKB-SubCell"/>
</dbReference>
<proteinExistence type="inferred from homology"/>
<evidence type="ECO:0000256" key="7">
    <source>
        <dbReference type="ARBA" id="ARBA00023136"/>
    </source>
</evidence>
<evidence type="ECO:0000256" key="6">
    <source>
        <dbReference type="ARBA" id="ARBA00022989"/>
    </source>
</evidence>
<evidence type="ECO:0000313" key="10">
    <source>
        <dbReference type="EMBL" id="ASY27978.1"/>
    </source>
</evidence>
<dbReference type="CDD" id="cd06582">
    <property type="entry name" value="TM_PBP1_LivH_like"/>
    <property type="match status" value="1"/>
</dbReference>
<keyword evidence="11" id="KW-1185">Reference proteome</keyword>
<accession>A0A249LFT7</accession>
<feature type="transmembrane region" description="Helical" evidence="9">
    <location>
        <begin position="190"/>
        <end position="210"/>
    </location>
</feature>
<organism evidence="10 11">
    <name type="scientific">Candidatus Planktophila limnetica</name>
    <dbReference type="NCBI Taxonomy" id="573600"/>
    <lineage>
        <taxon>Bacteria</taxon>
        <taxon>Bacillati</taxon>
        <taxon>Actinomycetota</taxon>
        <taxon>Actinomycetes</taxon>
        <taxon>Candidatus Nanopelagicales</taxon>
        <taxon>Candidatus Nanopelagicaceae</taxon>
        <taxon>Candidatus Planktophila</taxon>
    </lineage>
</organism>
<comment type="subcellular location">
    <subcellularLocation>
        <location evidence="1">Cell membrane</location>
        <topology evidence="1">Multi-pass membrane protein</topology>
    </subcellularLocation>
</comment>
<feature type="transmembrane region" description="Helical" evidence="9">
    <location>
        <begin position="36"/>
        <end position="54"/>
    </location>
</feature>
<dbReference type="KEGG" id="plim:PHILAsVB114_04980"/>
<feature type="transmembrane region" description="Helical" evidence="9">
    <location>
        <begin position="6"/>
        <end position="29"/>
    </location>
</feature>
<dbReference type="GO" id="GO:0006865">
    <property type="term" value="P:amino acid transport"/>
    <property type="evidence" value="ECO:0007669"/>
    <property type="project" value="UniProtKB-KW"/>
</dbReference>
<name>A0A249LFT7_9ACTN</name>
<gene>
    <name evidence="10" type="ORF">PHILAsVB114_04980</name>
</gene>
<keyword evidence="7 9" id="KW-0472">Membrane</keyword>
<comment type="similarity">
    <text evidence="8">Belongs to the binding-protein-dependent transport system permease family. LivHM subfamily.</text>
</comment>
<dbReference type="Pfam" id="PF02653">
    <property type="entry name" value="BPD_transp_2"/>
    <property type="match status" value="1"/>
</dbReference>
<evidence type="ECO:0000256" key="2">
    <source>
        <dbReference type="ARBA" id="ARBA00022448"/>
    </source>
</evidence>